<organism evidence="1 2">
    <name type="scientific">Imbroritus primus</name>
    <dbReference type="NCBI Taxonomy" id="3058603"/>
    <lineage>
        <taxon>Bacteria</taxon>
        <taxon>Pseudomonadati</taxon>
        <taxon>Pseudomonadota</taxon>
        <taxon>Betaproteobacteria</taxon>
        <taxon>Burkholderiales</taxon>
        <taxon>Burkholderiaceae</taxon>
        <taxon>Imbroritus</taxon>
    </lineage>
</organism>
<name>A0ACD3SS00_9BURK</name>
<protein>
    <submittedName>
        <fullName evidence="1">Glycosyltransferase family 4 protein</fullName>
    </submittedName>
</protein>
<evidence type="ECO:0000313" key="2">
    <source>
        <dbReference type="Proteomes" id="UP000004277"/>
    </source>
</evidence>
<comment type="caution">
    <text evidence="1">The sequence shown here is derived from an EMBL/GenBank/DDBJ whole genome shotgun (WGS) entry which is preliminary data.</text>
</comment>
<sequence length="371" mass="39742">MADSPLKIAYLITDSGTGGAQRHLADLYAALAGRVDATVLAGGEGAMLREMEASGARAIPVPLLDNSLSPLRGIRLLGQIMTTLRRIRPDLIHAHSAKAGAIARLAGALLRIPVVYTVHGFAFKPEAPALQRLVAQLTESLLAPFTTRMICVSSAEQAMARRLPLRTARIATIPNGIPDTMHRADPTARVERIVMAARFAPPKRPDLLIDAGRRLQPSQPVEIIIAGDGPQLDIMRAYASHTPPLVQITLPGEVEDMPALLASAQIFVLLSDHEGFPLSVLEAMRAGLPIVASDLPGIREQLDNGNCGVLVPPRNPGAVAAALQALAADPARRAELGNAARRRYASHYRIGPMAELTWQVYLDTLQAHKRS</sequence>
<proteinExistence type="predicted"/>
<dbReference type="Proteomes" id="UP000004277">
    <property type="component" value="Unassembled WGS sequence"/>
</dbReference>
<evidence type="ECO:0000313" key="1">
    <source>
        <dbReference type="EMBL" id="TMS59039.1"/>
    </source>
</evidence>
<dbReference type="EMBL" id="AKCV02000014">
    <property type="protein sequence ID" value="TMS59039.1"/>
    <property type="molecule type" value="Genomic_DNA"/>
</dbReference>
<keyword evidence="2" id="KW-1185">Reference proteome</keyword>
<gene>
    <name evidence="1" type="ORF">MW7_004725</name>
</gene>
<reference evidence="1" key="1">
    <citation type="submission" date="2019-05" db="EMBL/GenBank/DDBJ databases">
        <title>Revised genome assembly of Burkholderiaceae (previously Ralstonia) sp. PBA.</title>
        <authorList>
            <person name="Gan H.M."/>
        </authorList>
    </citation>
    <scope>NUCLEOTIDE SEQUENCE</scope>
    <source>
        <strain evidence="1">PBA</strain>
    </source>
</reference>
<accession>A0ACD3SS00</accession>